<keyword evidence="2" id="KW-0472">Membrane</keyword>
<reference evidence="4 5" key="1">
    <citation type="submission" date="2014-04" db="EMBL/GenBank/DDBJ databases">
        <title>A new species of microsporidia sheds light on the evolution of extreme parasitism.</title>
        <authorList>
            <person name="Haag K.L."/>
            <person name="James T.Y."/>
            <person name="Larsson R."/>
            <person name="Schaer T.M."/>
            <person name="Refardt D."/>
            <person name="Pombert J.-F."/>
            <person name="Ebert D."/>
        </authorList>
    </citation>
    <scope>NUCLEOTIDE SEQUENCE [LARGE SCALE GENOMIC DNA]</scope>
    <source>
        <strain evidence="4 5">UGP3</strain>
        <tissue evidence="4">Spores</tissue>
    </source>
</reference>
<feature type="compositionally biased region" description="Low complexity" evidence="1">
    <location>
        <begin position="1116"/>
        <end position="1125"/>
    </location>
</feature>
<evidence type="ECO:0000313" key="4">
    <source>
        <dbReference type="EMBL" id="KGG51402.1"/>
    </source>
</evidence>
<feature type="transmembrane region" description="Helical" evidence="2">
    <location>
        <begin position="244"/>
        <end position="264"/>
    </location>
</feature>
<dbReference type="HOGENOM" id="CLU_275088_0_0_1"/>
<dbReference type="InterPro" id="IPR037365">
    <property type="entry name" value="Slowmo/Ups"/>
</dbReference>
<dbReference type="PROSITE" id="PS50904">
    <property type="entry name" value="PRELI_MSF1"/>
    <property type="match status" value="1"/>
</dbReference>
<dbReference type="InterPro" id="IPR006797">
    <property type="entry name" value="PRELI/MSF1_dom"/>
</dbReference>
<keyword evidence="2" id="KW-1133">Transmembrane helix</keyword>
<dbReference type="AlphaFoldDB" id="A0A098VQX1"/>
<dbReference type="Proteomes" id="UP000029725">
    <property type="component" value="Unassembled WGS sequence"/>
</dbReference>
<dbReference type="OrthoDB" id="30289at2759"/>
<feature type="transmembrane region" description="Helical" evidence="2">
    <location>
        <begin position="216"/>
        <end position="238"/>
    </location>
</feature>
<dbReference type="GO" id="GO:0005758">
    <property type="term" value="C:mitochondrial intermembrane space"/>
    <property type="evidence" value="ECO:0007669"/>
    <property type="project" value="InterPro"/>
</dbReference>
<protein>
    <submittedName>
        <fullName evidence="4">Putative phosphatidylinositol transfer protein Sec14</fullName>
    </submittedName>
</protein>
<name>A0A098VQX1_9MICR</name>
<accession>A0A098VQX1</accession>
<keyword evidence="2" id="KW-0812">Transmembrane</keyword>
<feature type="region of interest" description="Disordered" evidence="1">
    <location>
        <begin position="1070"/>
        <end position="1134"/>
    </location>
</feature>
<evidence type="ECO:0000313" key="5">
    <source>
        <dbReference type="Proteomes" id="UP000029725"/>
    </source>
</evidence>
<comment type="caution">
    <text evidence="4">The sequence shown here is derived from an EMBL/GenBank/DDBJ whole genome shotgun (WGS) entry which is preliminary data.</text>
</comment>
<sequence length="1162" mass="132303">MVFNPKDSEPLVTPIDLPDSKARARNTYILEYSWEDCIEAYMRRFPKHPRITVMADSFILSEEKDEYKERTIRRCLLNIDVPQAIKKAFSLSTFNFIQEMLLDRKKRSFRLNTTNEFLIGRLEIHENVIMEPWNMEKQVVDYQNGKYCRFYQRATLKLPGLVPFSGQIEKIAMKNYQRNMSKGKYIDTKFILEMLAERKGISLNLSRYKKKFQVNMLLRSTPAVILLILIAVTDHFLFEYLSLYSFSIISVLLVFIFTFFIDVIEPILAIYSSKFKQAVPGASGMMIAAALADSSAISPKLLEADGFRKDIFNLLCKHLHGQSSDGELSAGLVRLTQLSNEQSDTKKTNTFSIKVPFSRSVAVYKSRVPPPPPVNHFPPKLLNLLVIKIEDGDSTLWVTKSIRSFIHFWSKVKYILKRSPDDGTDFLTEFNISNWKYSTLETFDIFLHKDFMTSQTKQFQLEYARVFADGLLSKFAHDLISVLHEPQLQRKLTRKLFSFLCIDDEIITTRPPSFDLGSMRLKASHERGSSFPRSLPIAGVISLATTTRLWREWFFSFAESIPFLFLSAAQEAGRFSIELAIPLGGTTISAYKIIHSELDQIFPGGIFQVLYSCKLDISSSTLNSGINSNGTTCQLVIGFKKSSCADAWMSGFTSLGGKFHRDGFSNSEKRLSKSPICDLFRPYPSEDEKKDDESGVCSFPPYILGKPFRMAVVINRPKNPYFTPPNKRSLNPVLLSAELLNSLILMLGGQSQLPKIFTELNIPDSDHSDDADADNGTSANSDSMHIYADKNFSDSTTSAPDSADNIIDKDASERQKAKEKFFKSLSLLRHIDLISFYNPSGMISQFMWNSKEKISFWVNIFFTLLLHQQFILASSSIRCAYDIGGFIFSQSDIRSCLLKRHRYLVNPNNCQKVSAHDPRHWLGSISDDDPIDSLFLVLLSPLHITPECPLVLIFEGLSDEEFLTRLHLIASRALEPRILPKFPHSPSSQVVEIDNSLLPYFKYIEDTALSSYSSAKWHKKVFFKRLLSFMPLSMVDKLLECHILKRKTKSKRRLKWNRPISILTYFSGSSTADQSHSVNSERSHNTTSRFSDPNVQPEYPQTAPLVLSPNDHSDAESSQYSESSSLNGPTPNIRISVSSKTKISFTDLELDSRPLHERIRSQ</sequence>
<feature type="domain" description="PRELI/MSF1" evidence="3">
    <location>
        <begin position="20"/>
        <end position="199"/>
    </location>
</feature>
<dbReference type="VEuPathDB" id="MicrosporidiaDB:DI09_36p130"/>
<dbReference type="EMBL" id="JMKJ01000299">
    <property type="protein sequence ID" value="KGG51402.1"/>
    <property type="molecule type" value="Genomic_DNA"/>
</dbReference>
<keyword evidence="5" id="KW-1185">Reference proteome</keyword>
<evidence type="ECO:0000256" key="2">
    <source>
        <dbReference type="SAM" id="Phobius"/>
    </source>
</evidence>
<dbReference type="RefSeq" id="XP_013237829.1">
    <property type="nucleotide sequence ID" value="XM_013382375.1"/>
</dbReference>
<feature type="compositionally biased region" description="Polar residues" evidence="1">
    <location>
        <begin position="1085"/>
        <end position="1094"/>
    </location>
</feature>
<evidence type="ECO:0000259" key="3">
    <source>
        <dbReference type="PROSITE" id="PS50904"/>
    </source>
</evidence>
<proteinExistence type="predicted"/>
<evidence type="ECO:0000256" key="1">
    <source>
        <dbReference type="SAM" id="MobiDB-lite"/>
    </source>
</evidence>
<gene>
    <name evidence="4" type="ORF">DI09_36p130</name>
</gene>
<dbReference type="PANTHER" id="PTHR11158">
    <property type="entry name" value="MSF1/PX19 RELATED"/>
    <property type="match status" value="1"/>
</dbReference>
<dbReference type="Pfam" id="PF04707">
    <property type="entry name" value="PRELI"/>
    <property type="match status" value="1"/>
</dbReference>
<organism evidence="4 5">
    <name type="scientific">Mitosporidium daphniae</name>
    <dbReference type="NCBI Taxonomy" id="1485682"/>
    <lineage>
        <taxon>Eukaryota</taxon>
        <taxon>Fungi</taxon>
        <taxon>Fungi incertae sedis</taxon>
        <taxon>Microsporidia</taxon>
        <taxon>Mitosporidium</taxon>
    </lineage>
</organism>
<dbReference type="GeneID" id="25259712"/>